<dbReference type="PANTHER" id="PTHR42949">
    <property type="entry name" value="ANAEROBIC GLYCEROL-3-PHOSPHATE DEHYDROGENASE SUBUNIT B"/>
    <property type="match status" value="1"/>
</dbReference>
<dbReference type="AlphaFoldDB" id="A0A6G4U2P3"/>
<protein>
    <submittedName>
        <fullName evidence="3">FAD-dependent oxidoreductase</fullName>
    </submittedName>
</protein>
<sequence>MVGAGPAGLTAAARLAVRLDGGVLVLDREPEPGGVPRHCRNRGFGLRDLRRPLTGQGYAHALAQRAAAAGAVVLTDATVTGWSDARTLDVTTPEGRLRVSADAVVLATGARERPRHARLIPGDRPASGIYTTGQLLTGLADFTGHRAVILGTEPLSWSTVTTLRRVGCRTALLTTERPTPGSYAQRLRHGATVATRTRISRIDGRNGSLAAVEIEHLVTGQRRTIPCDTLVLTGDWTPDHELARAAHLDLDPVTRAPLVDPTLRTSRPSVYAAGALIHPGGTAANAAATGRRVADQVLAQWGGR</sequence>
<evidence type="ECO:0000313" key="4">
    <source>
        <dbReference type="Proteomes" id="UP000481583"/>
    </source>
</evidence>
<organism evidence="3 4">
    <name type="scientific">Streptomyces coryli</name>
    <dbReference type="NCBI Taxonomy" id="1128680"/>
    <lineage>
        <taxon>Bacteria</taxon>
        <taxon>Bacillati</taxon>
        <taxon>Actinomycetota</taxon>
        <taxon>Actinomycetes</taxon>
        <taxon>Kitasatosporales</taxon>
        <taxon>Streptomycetaceae</taxon>
        <taxon>Streptomyces</taxon>
    </lineage>
</organism>
<dbReference type="SUPFAM" id="SSF51905">
    <property type="entry name" value="FAD/NAD(P)-binding domain"/>
    <property type="match status" value="1"/>
</dbReference>
<accession>A0A6G4U2P3</accession>
<dbReference type="InterPro" id="IPR023753">
    <property type="entry name" value="FAD/NAD-binding_dom"/>
</dbReference>
<dbReference type="InterPro" id="IPR036188">
    <property type="entry name" value="FAD/NAD-bd_sf"/>
</dbReference>
<keyword evidence="1" id="KW-0560">Oxidoreductase</keyword>
<evidence type="ECO:0000256" key="1">
    <source>
        <dbReference type="ARBA" id="ARBA00023002"/>
    </source>
</evidence>
<dbReference type="GO" id="GO:0016491">
    <property type="term" value="F:oxidoreductase activity"/>
    <property type="evidence" value="ECO:0007669"/>
    <property type="project" value="UniProtKB-KW"/>
</dbReference>
<feature type="domain" description="FAD/NAD(P)-binding" evidence="2">
    <location>
        <begin position="2"/>
        <end position="289"/>
    </location>
</feature>
<evidence type="ECO:0000259" key="2">
    <source>
        <dbReference type="Pfam" id="PF07992"/>
    </source>
</evidence>
<keyword evidence="4" id="KW-1185">Reference proteome</keyword>
<dbReference type="EMBL" id="JAAKZV010000064">
    <property type="protein sequence ID" value="NGN65501.1"/>
    <property type="molecule type" value="Genomic_DNA"/>
</dbReference>
<dbReference type="Gene3D" id="3.50.50.60">
    <property type="entry name" value="FAD/NAD(P)-binding domain"/>
    <property type="match status" value="3"/>
</dbReference>
<dbReference type="PANTHER" id="PTHR42949:SF3">
    <property type="entry name" value="ANAEROBIC GLYCEROL-3-PHOSPHATE DEHYDROGENASE SUBUNIT B"/>
    <property type="match status" value="1"/>
</dbReference>
<dbReference type="InterPro" id="IPR051691">
    <property type="entry name" value="Metab_Enz_Cyan_OpOx_G3PDH"/>
</dbReference>
<comment type="caution">
    <text evidence="3">The sequence shown here is derived from an EMBL/GenBank/DDBJ whole genome shotgun (WGS) entry which is preliminary data.</text>
</comment>
<gene>
    <name evidence="3" type="ORF">G5C51_16555</name>
</gene>
<dbReference type="Pfam" id="PF07992">
    <property type="entry name" value="Pyr_redox_2"/>
    <property type="match status" value="1"/>
</dbReference>
<proteinExistence type="predicted"/>
<evidence type="ECO:0000313" key="3">
    <source>
        <dbReference type="EMBL" id="NGN65501.1"/>
    </source>
</evidence>
<reference evidence="3 4" key="1">
    <citation type="submission" date="2020-02" db="EMBL/GenBank/DDBJ databases">
        <title>Whole-genome analyses of novel actinobacteria.</title>
        <authorList>
            <person name="Sahin N."/>
        </authorList>
    </citation>
    <scope>NUCLEOTIDE SEQUENCE [LARGE SCALE GENOMIC DNA]</scope>
    <source>
        <strain evidence="3 4">A7024</strain>
    </source>
</reference>
<dbReference type="Proteomes" id="UP000481583">
    <property type="component" value="Unassembled WGS sequence"/>
</dbReference>
<name>A0A6G4U2P3_9ACTN</name>